<gene>
    <name evidence="2" type="ORF">ILUMI_13305</name>
</gene>
<evidence type="ECO:0000313" key="3">
    <source>
        <dbReference type="Proteomes" id="UP000801492"/>
    </source>
</evidence>
<dbReference type="EMBL" id="VTPC01008403">
    <property type="protein sequence ID" value="KAF2892866.1"/>
    <property type="molecule type" value="Genomic_DNA"/>
</dbReference>
<accession>A0A8K0CWH4</accession>
<protein>
    <recommendedName>
        <fullName evidence="4">Reverse transcriptase domain-containing protein</fullName>
    </recommendedName>
</protein>
<keyword evidence="3" id="KW-1185">Reference proteome</keyword>
<dbReference type="PANTHER" id="PTHR47027">
    <property type="entry name" value="REVERSE TRANSCRIPTASE DOMAIN-CONTAINING PROTEIN"/>
    <property type="match status" value="1"/>
</dbReference>
<dbReference type="PANTHER" id="PTHR47027:SF20">
    <property type="entry name" value="REVERSE TRANSCRIPTASE-LIKE PROTEIN WITH RNA-DIRECTED DNA POLYMERASE DOMAIN"/>
    <property type="match status" value="1"/>
</dbReference>
<dbReference type="AlphaFoldDB" id="A0A8K0CWH4"/>
<feature type="compositionally biased region" description="Basic and acidic residues" evidence="1">
    <location>
        <begin position="353"/>
        <end position="371"/>
    </location>
</feature>
<feature type="region of interest" description="Disordered" evidence="1">
    <location>
        <begin position="289"/>
        <end position="311"/>
    </location>
</feature>
<evidence type="ECO:0000313" key="2">
    <source>
        <dbReference type="EMBL" id="KAF2892866.1"/>
    </source>
</evidence>
<feature type="region of interest" description="Disordered" evidence="1">
    <location>
        <begin position="812"/>
        <end position="835"/>
    </location>
</feature>
<feature type="compositionally biased region" description="Basic and acidic residues" evidence="1">
    <location>
        <begin position="398"/>
        <end position="426"/>
    </location>
</feature>
<proteinExistence type="predicted"/>
<name>A0A8K0CWH4_IGNLU</name>
<organism evidence="2 3">
    <name type="scientific">Ignelater luminosus</name>
    <name type="common">Cucubano</name>
    <name type="synonym">Pyrophorus luminosus</name>
    <dbReference type="NCBI Taxonomy" id="2038154"/>
    <lineage>
        <taxon>Eukaryota</taxon>
        <taxon>Metazoa</taxon>
        <taxon>Ecdysozoa</taxon>
        <taxon>Arthropoda</taxon>
        <taxon>Hexapoda</taxon>
        <taxon>Insecta</taxon>
        <taxon>Pterygota</taxon>
        <taxon>Neoptera</taxon>
        <taxon>Endopterygota</taxon>
        <taxon>Coleoptera</taxon>
        <taxon>Polyphaga</taxon>
        <taxon>Elateriformia</taxon>
        <taxon>Elateroidea</taxon>
        <taxon>Elateridae</taxon>
        <taxon>Agrypninae</taxon>
        <taxon>Pyrophorini</taxon>
        <taxon>Ignelater</taxon>
    </lineage>
</organism>
<evidence type="ECO:0000256" key="1">
    <source>
        <dbReference type="SAM" id="MobiDB-lite"/>
    </source>
</evidence>
<reference evidence="2" key="1">
    <citation type="submission" date="2019-08" db="EMBL/GenBank/DDBJ databases">
        <title>The genome of the North American firefly Photinus pyralis.</title>
        <authorList>
            <consortium name="Photinus pyralis genome working group"/>
            <person name="Fallon T.R."/>
            <person name="Sander Lower S.E."/>
            <person name="Weng J.-K."/>
        </authorList>
    </citation>
    <scope>NUCLEOTIDE SEQUENCE</scope>
    <source>
        <strain evidence="2">TRF0915ILg1</strain>
        <tissue evidence="2">Whole body</tissue>
    </source>
</reference>
<feature type="region of interest" description="Disordered" evidence="1">
    <location>
        <begin position="353"/>
        <end position="377"/>
    </location>
</feature>
<feature type="region of interest" description="Disordered" evidence="1">
    <location>
        <begin position="221"/>
        <end position="258"/>
    </location>
</feature>
<feature type="region of interest" description="Disordered" evidence="1">
    <location>
        <begin position="653"/>
        <end position="681"/>
    </location>
</feature>
<feature type="compositionally biased region" description="Basic residues" evidence="1">
    <location>
        <begin position="232"/>
        <end position="243"/>
    </location>
</feature>
<feature type="compositionally biased region" description="Basic and acidic residues" evidence="1">
    <location>
        <begin position="653"/>
        <end position="668"/>
    </location>
</feature>
<dbReference type="OrthoDB" id="425681at2759"/>
<feature type="region of interest" description="Disordered" evidence="1">
    <location>
        <begin position="398"/>
        <end position="435"/>
    </location>
</feature>
<feature type="compositionally biased region" description="Basic and acidic residues" evidence="1">
    <location>
        <begin position="222"/>
        <end position="231"/>
    </location>
</feature>
<comment type="caution">
    <text evidence="2">The sequence shown here is derived from an EMBL/GenBank/DDBJ whole genome shotgun (WGS) entry which is preliminary data.</text>
</comment>
<sequence>MKDKIINVPQEIEVAIDIALGIDKLREARAKALNAQLKYNKLVINKKVYGAQKLDNEESKNNAENNRTTITDDTKTMKRTINERSPEEGLHRKIQKISIPKIQAPTEDDWKLITGDASIQIGKEERFSPILGKHSLHSVRNENGKLLKDLATECNLRIKSTDFECKDIYQGTWRVPNKLYTTQIDHELTESRKEQNITNVRYYINSDHILRTNCRISTQDQEQEKYDAEIRKRSKTSRRRGRHTNNVGRNNEFHKKSSEYYQAKQYKQKREWFDQECIQEIEKTRKTKVQMLQTESQEDRKTGTDTMIRPGNSRKYAEKNEKSITWLNRSNLKTTIKTENYKPLPKYKQYRERLPSLKNEEGVEDKKEQDRTLAGPQGEEEEAIILEEITKIIKKSKEQQKRGYEQIRKEEDPADHRVEGTKDHTGRRSKVVRVSKSPDHEGSWEFLATKLESPSGQRIVSRSIARREGVFDILLSPMIRAARQSQSFAIGQEIFLEENGNMDHGYESNETTESVRDVGLSRMGRDRKLLTIIMKRKTSYLSQIYRGRKYDFLRLIMQGNIEGRRRSGKRKCSWLKCERLDLNIQALLGEAQEKSQLLKALMEIGINSKNCESGETDLTKLRVNSNLTETFEVKSRLRQGYPLMQCEQIRKEEDPAEHRVEGTKDHTGRRSQVVRVSKSPDHEGSWKTPEVYHFHLVWALWGSSTWQRFGGGCYATDALMAIQYEKAFDRVKRTEMINLLNSQQLDCNDITLIKNLYWEQTASIKIGENVSNGRVPITRGVRQGCILFPLLFNLYPEKVIQDALEDIKEGSRGTLKEGEDQGEENVHGLNVRDWT</sequence>
<dbReference type="Proteomes" id="UP000801492">
    <property type="component" value="Unassembled WGS sequence"/>
</dbReference>
<evidence type="ECO:0008006" key="4">
    <source>
        <dbReference type="Google" id="ProtNLM"/>
    </source>
</evidence>